<evidence type="ECO:0000256" key="1">
    <source>
        <dbReference type="ARBA" id="ARBA00022722"/>
    </source>
</evidence>
<evidence type="ECO:0000256" key="2">
    <source>
        <dbReference type="ARBA" id="ARBA00022801"/>
    </source>
</evidence>
<dbReference type="Gene3D" id="2.40.50.140">
    <property type="entry name" value="Nucleic acid-binding proteins"/>
    <property type="match status" value="1"/>
</dbReference>
<dbReference type="GO" id="GO:0005829">
    <property type="term" value="C:cytosol"/>
    <property type="evidence" value="ECO:0007669"/>
    <property type="project" value="TreeGrafter"/>
</dbReference>
<keyword evidence="1" id="KW-0540">Nuclease</keyword>
<dbReference type="Pfam" id="PF00575">
    <property type="entry name" value="S1"/>
    <property type="match status" value="1"/>
</dbReference>
<feature type="domain" description="S1 motif" evidence="4">
    <location>
        <begin position="87"/>
        <end position="167"/>
    </location>
</feature>
<dbReference type="InterPro" id="IPR003029">
    <property type="entry name" value="S1_domain"/>
</dbReference>
<reference evidence="5" key="1">
    <citation type="journal article" date="2013" name="Environ. Microbiol.">
        <title>Microbiota from the distal guts of lean and obese adolescents exhibit partial functional redundancy besides clear differences in community structure.</title>
        <authorList>
            <person name="Ferrer M."/>
            <person name="Ruiz A."/>
            <person name="Lanza F."/>
            <person name="Haange S.B."/>
            <person name="Oberbach A."/>
            <person name="Till H."/>
            <person name="Bargiela R."/>
            <person name="Campoy C."/>
            <person name="Segura M.T."/>
            <person name="Richter M."/>
            <person name="von Bergen M."/>
            <person name="Seifert J."/>
            <person name="Suarez A."/>
        </authorList>
    </citation>
    <scope>NUCLEOTIDE SEQUENCE</scope>
</reference>
<dbReference type="InterPro" id="IPR050180">
    <property type="entry name" value="RNR_Ribonuclease"/>
</dbReference>
<dbReference type="PROSITE" id="PS01175">
    <property type="entry name" value="RIBONUCLEASE_II"/>
    <property type="match status" value="1"/>
</dbReference>
<evidence type="ECO:0000259" key="4">
    <source>
        <dbReference type="PROSITE" id="PS50126"/>
    </source>
</evidence>
<organism evidence="5">
    <name type="scientific">human gut metagenome</name>
    <dbReference type="NCBI Taxonomy" id="408170"/>
    <lineage>
        <taxon>unclassified sequences</taxon>
        <taxon>metagenomes</taxon>
        <taxon>organismal metagenomes</taxon>
    </lineage>
</organism>
<evidence type="ECO:0000256" key="3">
    <source>
        <dbReference type="SAM" id="MobiDB-lite"/>
    </source>
</evidence>
<dbReference type="EMBL" id="AJWY01005566">
    <property type="protein sequence ID" value="EKC69277.1"/>
    <property type="molecule type" value="Genomic_DNA"/>
</dbReference>
<dbReference type="InterPro" id="IPR012340">
    <property type="entry name" value="NA-bd_OB-fold"/>
</dbReference>
<dbReference type="SMART" id="SM00316">
    <property type="entry name" value="S1"/>
    <property type="match status" value="1"/>
</dbReference>
<dbReference type="Pfam" id="PF00773">
    <property type="entry name" value="RNB"/>
    <property type="match status" value="1"/>
</dbReference>
<protein>
    <submittedName>
        <fullName evidence="5">Ribonuclease R</fullName>
    </submittedName>
</protein>
<dbReference type="GO" id="GO:0004540">
    <property type="term" value="F:RNA nuclease activity"/>
    <property type="evidence" value="ECO:0007669"/>
    <property type="project" value="InterPro"/>
</dbReference>
<dbReference type="PANTHER" id="PTHR23355:SF9">
    <property type="entry name" value="DIS3-LIKE EXONUCLEASE 2"/>
    <property type="match status" value="1"/>
</dbReference>
<dbReference type="SUPFAM" id="SSF50249">
    <property type="entry name" value="Nucleic acid-binding proteins"/>
    <property type="match status" value="2"/>
</dbReference>
<keyword evidence="2" id="KW-0378">Hydrolase</keyword>
<evidence type="ECO:0000313" key="5">
    <source>
        <dbReference type="EMBL" id="EKC69277.1"/>
    </source>
</evidence>
<proteinExistence type="predicted"/>
<feature type="non-terminal residue" evidence="5">
    <location>
        <position position="1"/>
    </location>
</feature>
<name>K1T7W9_9ZZZZ</name>
<feature type="non-terminal residue" evidence="5">
    <location>
        <position position="175"/>
    </location>
</feature>
<dbReference type="GO" id="GO:0006402">
    <property type="term" value="P:mRNA catabolic process"/>
    <property type="evidence" value="ECO:0007669"/>
    <property type="project" value="TreeGrafter"/>
</dbReference>
<dbReference type="PANTHER" id="PTHR23355">
    <property type="entry name" value="RIBONUCLEASE"/>
    <property type="match status" value="1"/>
</dbReference>
<gene>
    <name evidence="5" type="ORF">LEA_08373</name>
</gene>
<dbReference type="InterPro" id="IPR022966">
    <property type="entry name" value="RNase_II/R_CS"/>
</dbReference>
<sequence>ECTGHFGLAAKYYTHFTSPIRRYPDLQIHRIIKENLRGRLNAERIAHYQEILPEVAEHSSKTERRADEAERDTDKMKKAEYMQQHIGEEYEGVISSITSWGMYVELPNTIEGLIHVANLYDDRYYYNENTHEMVGSDLGKVYKLGQSIRVRVLDADKENATIDFVPAAIWDKSET</sequence>
<dbReference type="InterPro" id="IPR001900">
    <property type="entry name" value="RNase_II/R"/>
</dbReference>
<dbReference type="GO" id="GO:0016787">
    <property type="term" value="F:hydrolase activity"/>
    <property type="evidence" value="ECO:0007669"/>
    <property type="project" value="UniProtKB-KW"/>
</dbReference>
<dbReference type="GO" id="GO:0003723">
    <property type="term" value="F:RNA binding"/>
    <property type="evidence" value="ECO:0007669"/>
    <property type="project" value="InterPro"/>
</dbReference>
<dbReference type="PROSITE" id="PS50126">
    <property type="entry name" value="S1"/>
    <property type="match status" value="1"/>
</dbReference>
<dbReference type="AlphaFoldDB" id="K1T7W9"/>
<accession>K1T7W9</accession>
<dbReference type="CDD" id="cd04471">
    <property type="entry name" value="S1_RNase_R"/>
    <property type="match status" value="1"/>
</dbReference>
<feature type="region of interest" description="Disordered" evidence="3">
    <location>
        <begin position="56"/>
        <end position="76"/>
    </location>
</feature>
<comment type="caution">
    <text evidence="5">The sequence shown here is derived from an EMBL/GenBank/DDBJ whole genome shotgun (WGS) entry which is preliminary data.</text>
</comment>